<evidence type="ECO:0000256" key="1">
    <source>
        <dbReference type="SAM" id="SignalP"/>
    </source>
</evidence>
<evidence type="ECO:0000313" key="3">
    <source>
        <dbReference type="Proteomes" id="UP001165060"/>
    </source>
</evidence>
<dbReference type="Proteomes" id="UP001165060">
    <property type="component" value="Unassembled WGS sequence"/>
</dbReference>
<evidence type="ECO:0000313" key="2">
    <source>
        <dbReference type="EMBL" id="GMI51005.1"/>
    </source>
</evidence>
<name>A0ABQ6N916_9STRA</name>
<accession>A0ABQ6N916</accession>
<keyword evidence="1" id="KW-0732">Signal</keyword>
<feature type="signal peptide" evidence="1">
    <location>
        <begin position="1"/>
        <end position="15"/>
    </location>
</feature>
<feature type="chain" id="PRO_5045711093" evidence="1">
    <location>
        <begin position="16"/>
        <end position="231"/>
    </location>
</feature>
<protein>
    <submittedName>
        <fullName evidence="2">Uncharacterized protein</fullName>
    </submittedName>
</protein>
<proteinExistence type="predicted"/>
<comment type="caution">
    <text evidence="2">The sequence shown here is derived from an EMBL/GenBank/DDBJ whole genome shotgun (WGS) entry which is preliminary data.</text>
</comment>
<organism evidence="2 3">
    <name type="scientific">Tetraparma gracilis</name>
    <dbReference type="NCBI Taxonomy" id="2962635"/>
    <lineage>
        <taxon>Eukaryota</taxon>
        <taxon>Sar</taxon>
        <taxon>Stramenopiles</taxon>
        <taxon>Ochrophyta</taxon>
        <taxon>Bolidophyceae</taxon>
        <taxon>Parmales</taxon>
        <taxon>Triparmaceae</taxon>
        <taxon>Tetraparma</taxon>
    </lineage>
</organism>
<sequence>MFSLVLLLLIPLCASILPHGALCGTRLPPNALCASRRPPSALLSTPEELIASAERLREEVELLESSRPAPSVAAVPPPPPKTAATHRLALDFGREEGTWMDARWGLSGRRIECTADLTFGADGSLSCAPFRLRGGFDTMPMRGGASYTVAQRTRLAIELDVEGTAGREDLYGDVSIPQGMLYVTLGCAGDPGRGGSVGAREGVVCVKQRGWHTGWWREENRIAGTARIKAL</sequence>
<dbReference type="EMBL" id="BRYB01006526">
    <property type="protein sequence ID" value="GMI51005.1"/>
    <property type="molecule type" value="Genomic_DNA"/>
</dbReference>
<keyword evidence="3" id="KW-1185">Reference proteome</keyword>
<reference evidence="2 3" key="1">
    <citation type="journal article" date="2023" name="Commun. Biol.">
        <title>Genome analysis of Parmales, the sister group of diatoms, reveals the evolutionary specialization of diatoms from phago-mixotrophs to photoautotrophs.</title>
        <authorList>
            <person name="Ban H."/>
            <person name="Sato S."/>
            <person name="Yoshikawa S."/>
            <person name="Yamada K."/>
            <person name="Nakamura Y."/>
            <person name="Ichinomiya M."/>
            <person name="Sato N."/>
            <person name="Blanc-Mathieu R."/>
            <person name="Endo H."/>
            <person name="Kuwata A."/>
            <person name="Ogata H."/>
        </authorList>
    </citation>
    <scope>NUCLEOTIDE SEQUENCE [LARGE SCALE GENOMIC DNA]</scope>
</reference>
<gene>
    <name evidence="2" type="ORF">TeGR_g4961</name>
</gene>